<accession>A0A5Q0BHX7</accession>
<feature type="transmembrane region" description="Helical" evidence="1">
    <location>
        <begin position="291"/>
        <end position="311"/>
    </location>
</feature>
<dbReference type="AlphaFoldDB" id="A0A5Q0BHX7"/>
<keyword evidence="4" id="KW-1185">Reference proteome</keyword>
<dbReference type="PANTHER" id="PTHR48090:SF6">
    <property type="entry name" value="SLR5056 PROTEIN"/>
    <property type="match status" value="1"/>
</dbReference>
<dbReference type="InterPro" id="IPR029044">
    <property type="entry name" value="Nucleotide-diphossugar_trans"/>
</dbReference>
<dbReference type="Proteomes" id="UP000325755">
    <property type="component" value="Chromosome"/>
</dbReference>
<dbReference type="RefSeq" id="WP_153247406.1">
    <property type="nucleotide sequence ID" value="NZ_CP044205.1"/>
</dbReference>
<evidence type="ECO:0000256" key="1">
    <source>
        <dbReference type="SAM" id="Phobius"/>
    </source>
</evidence>
<gene>
    <name evidence="3" type="ORF">F6R98_01305</name>
</gene>
<evidence type="ECO:0000313" key="3">
    <source>
        <dbReference type="EMBL" id="QFY41426.1"/>
    </source>
</evidence>
<dbReference type="SUPFAM" id="SSF53448">
    <property type="entry name" value="Nucleotide-diphospho-sugar transferases"/>
    <property type="match status" value="1"/>
</dbReference>
<dbReference type="GO" id="GO:0016740">
    <property type="term" value="F:transferase activity"/>
    <property type="evidence" value="ECO:0007669"/>
    <property type="project" value="UniProtKB-KW"/>
</dbReference>
<reference evidence="3 4" key="1">
    <citation type="submission" date="2019-09" db="EMBL/GenBank/DDBJ databases">
        <title>Ecophysiology of the spiral-shaped methanotroph Methylospira mobilis as revealed by the complete genome sequence.</title>
        <authorList>
            <person name="Oshkin I.Y."/>
            <person name="Dedysh S.N."/>
            <person name="Miroshnikov K."/>
            <person name="Danilova O.V."/>
            <person name="Hakobyan A."/>
            <person name="Liesack W."/>
        </authorList>
    </citation>
    <scope>NUCLEOTIDE SEQUENCE [LARGE SCALE GENOMIC DNA]</scope>
    <source>
        <strain evidence="3 4">Shm1</strain>
    </source>
</reference>
<organism evidence="3 4">
    <name type="scientific">Candidatus Methylospira mobilis</name>
    <dbReference type="NCBI Taxonomy" id="1808979"/>
    <lineage>
        <taxon>Bacteria</taxon>
        <taxon>Pseudomonadati</taxon>
        <taxon>Pseudomonadota</taxon>
        <taxon>Gammaproteobacteria</taxon>
        <taxon>Methylococcales</taxon>
        <taxon>Methylococcaceae</taxon>
        <taxon>Candidatus Methylospira</taxon>
    </lineage>
</organism>
<dbReference type="InterPro" id="IPR001173">
    <property type="entry name" value="Glyco_trans_2-like"/>
</dbReference>
<feature type="domain" description="Glycosyltransferase 2-like" evidence="2">
    <location>
        <begin position="15"/>
        <end position="176"/>
    </location>
</feature>
<dbReference type="Pfam" id="PF00535">
    <property type="entry name" value="Glycos_transf_2"/>
    <property type="match status" value="1"/>
</dbReference>
<dbReference type="CDD" id="cd04179">
    <property type="entry name" value="DPM_DPG-synthase_like"/>
    <property type="match status" value="1"/>
</dbReference>
<name>A0A5Q0BHX7_9GAMM</name>
<keyword evidence="1" id="KW-0472">Membrane</keyword>
<dbReference type="InParanoid" id="A0A5Q0BHX7"/>
<evidence type="ECO:0000313" key="4">
    <source>
        <dbReference type="Proteomes" id="UP000325755"/>
    </source>
</evidence>
<evidence type="ECO:0000259" key="2">
    <source>
        <dbReference type="Pfam" id="PF00535"/>
    </source>
</evidence>
<dbReference type="InterPro" id="IPR050256">
    <property type="entry name" value="Glycosyltransferase_2"/>
</dbReference>
<dbReference type="PANTHER" id="PTHR48090">
    <property type="entry name" value="UNDECAPRENYL-PHOSPHATE 4-DEOXY-4-FORMAMIDO-L-ARABINOSE TRANSFERASE-RELATED"/>
    <property type="match status" value="1"/>
</dbReference>
<keyword evidence="1" id="KW-0812">Transmembrane</keyword>
<sequence length="333" mass="37356">MDENNTGNRGAGIAVVIPCYKVRKHILGVIGEIGPEVSRIYVVDDCCPEESGTFVEVNCKDERVHVIRMPKNQGVGGAVMTGYSRAVDEGADIIVKLDGDGQMDPSLIPGFVAPITSGEADYTKGNRFFNLEKIRAMPKVRLFGNAVLSFMTKFSSGYWDLFDPTNGYTAIHADVARYLPYDKISRRYFFETDMLFRLNTLRAVVVDIPMDARYGDEISSLKISKVVGEFFVKHVRNFIKRIFYNYYLRDMSLASIELPLGLLLFAFGIGFGGWHWMYAAREGITTPAGTVMLSAFPALIGLQLILAFLAYDISSLPRRPIHQKLHKRNAVRR</sequence>
<feature type="transmembrane region" description="Helical" evidence="1">
    <location>
        <begin position="258"/>
        <end position="279"/>
    </location>
</feature>
<dbReference type="EMBL" id="CP044205">
    <property type="protein sequence ID" value="QFY41426.1"/>
    <property type="molecule type" value="Genomic_DNA"/>
</dbReference>
<dbReference type="OrthoDB" id="5566011at2"/>
<proteinExistence type="predicted"/>
<dbReference type="KEGG" id="mmob:F6R98_01305"/>
<protein>
    <submittedName>
        <fullName evidence="3">Glycosyltransferase family 2 protein</fullName>
    </submittedName>
</protein>
<keyword evidence="1" id="KW-1133">Transmembrane helix</keyword>
<keyword evidence="3" id="KW-0808">Transferase</keyword>
<dbReference type="Gene3D" id="3.90.550.10">
    <property type="entry name" value="Spore Coat Polysaccharide Biosynthesis Protein SpsA, Chain A"/>
    <property type="match status" value="1"/>
</dbReference>